<name>A0A5C5WAC3_9BACT</name>
<feature type="binding site" evidence="7">
    <location>
        <position position="40"/>
    </location>
    <ligand>
        <name>L-glutamate</name>
        <dbReference type="ChEBI" id="CHEBI:29985"/>
    </ligand>
</feature>
<dbReference type="EC" id="6.1.1.-" evidence="7"/>
<dbReference type="NCBIfam" id="TIGR03838">
    <property type="entry name" value="queuosine_YadB"/>
    <property type="match status" value="1"/>
</dbReference>
<dbReference type="InterPro" id="IPR020058">
    <property type="entry name" value="Glu/Gln-tRNA-synth_Ib_cat-dom"/>
</dbReference>
<feature type="binding site" evidence="7">
    <location>
        <begin position="4"/>
        <end position="8"/>
    </location>
    <ligand>
        <name>L-glutamate</name>
        <dbReference type="ChEBI" id="CHEBI:29985"/>
    </ligand>
</feature>
<dbReference type="InterPro" id="IPR022380">
    <property type="entry name" value="Glu-Q_tRNA(Asp)_Synthase"/>
</dbReference>
<comment type="caution">
    <text evidence="10">The sequence shown here is derived from an EMBL/GenBank/DDBJ whole genome shotgun (WGS) entry which is preliminary data.</text>
</comment>
<gene>
    <name evidence="10" type="primary">gltX_1</name>
    <name evidence="7" type="synonym">gluQ</name>
    <name evidence="10" type="ORF">Pla111_12360</name>
</gene>
<keyword evidence="3 7" id="KW-0547">Nucleotide-binding</keyword>
<dbReference type="AlphaFoldDB" id="A0A5C5WAC3"/>
<keyword evidence="1 7" id="KW-0436">Ligase</keyword>
<evidence type="ECO:0000256" key="1">
    <source>
        <dbReference type="ARBA" id="ARBA00022598"/>
    </source>
</evidence>
<dbReference type="Pfam" id="PF00749">
    <property type="entry name" value="tRNA-synt_1c"/>
    <property type="match status" value="1"/>
</dbReference>
<sequence length="315" mass="34739">MRTRLAPSPTGALHLGNARTFLVNWALARQRGWRVLLRIDDLDGPRIKPGAAEEAIDLLRWLGLDWDEGPRFQSAHPQPYRDALVALIEAGHAYPCRCTRSQILAASLSAPHAGDHELRYPGTCRPPAGQQADAAQLDDPSLAWRLRTPDTTITFADQFLGSQAFNPQREVGDFLIATKGGQPSYQLAVVVDDACQGVTQVVRGADLLASTARQMILYQRLGLGTPPTYTHLPIVVGEDGRRLAKRHGDTRIDHYRKQGIRPERVLGLLAAWCGFGPPQPLSREDFLDRFSFDAVSTDRVTLTPADEAWLVAESI</sequence>
<dbReference type="PROSITE" id="PS00178">
    <property type="entry name" value="AA_TRNA_LIGASE_I"/>
    <property type="match status" value="1"/>
</dbReference>
<comment type="similarity">
    <text evidence="7">Belongs to the class-I aminoacyl-tRNA synthetase family. GluQ subfamily.</text>
</comment>
<evidence type="ECO:0000259" key="9">
    <source>
        <dbReference type="Pfam" id="PF00749"/>
    </source>
</evidence>
<feature type="binding site" evidence="7">
    <location>
        <position position="185"/>
    </location>
    <ligand>
        <name>L-glutamate</name>
        <dbReference type="ChEBI" id="CHEBI:29985"/>
    </ligand>
</feature>
<proteinExistence type="inferred from homology"/>
<dbReference type="GO" id="GO:0006400">
    <property type="term" value="P:tRNA modification"/>
    <property type="evidence" value="ECO:0007669"/>
    <property type="project" value="InterPro"/>
</dbReference>
<evidence type="ECO:0000313" key="11">
    <source>
        <dbReference type="Proteomes" id="UP000318995"/>
    </source>
</evidence>
<dbReference type="GO" id="GO:0005829">
    <property type="term" value="C:cytosol"/>
    <property type="evidence" value="ECO:0007669"/>
    <property type="project" value="TreeGrafter"/>
</dbReference>
<dbReference type="RefSeq" id="WP_146572360.1">
    <property type="nucleotide sequence ID" value="NZ_SJPH01000002.1"/>
</dbReference>
<keyword evidence="2 7" id="KW-0479">Metal-binding</keyword>
<dbReference type="GO" id="GO:0005524">
    <property type="term" value="F:ATP binding"/>
    <property type="evidence" value="ECO:0007669"/>
    <property type="project" value="UniProtKB-KW"/>
</dbReference>
<comment type="cofactor">
    <cofactor evidence="7">
        <name>Zn(2+)</name>
        <dbReference type="ChEBI" id="CHEBI:29105"/>
    </cofactor>
    <text evidence="7">Binds 1 zinc ion per subunit.</text>
</comment>
<dbReference type="PANTHER" id="PTHR43311:SF1">
    <property type="entry name" value="GLUTAMYL-Q TRNA(ASP) SYNTHETASE"/>
    <property type="match status" value="1"/>
</dbReference>
<comment type="function">
    <text evidence="7">Catalyzes the tRNA-independent activation of glutamate in presence of ATP and the subsequent transfer of glutamate onto a tRNA(Asp). Glutamate is transferred on the 2-amino-5-(4,5-dihydroxy-2-cyclopenten-1-yl) moiety of the queuosine in the wobble position of the QUC anticodon.</text>
</comment>
<dbReference type="InterPro" id="IPR014729">
    <property type="entry name" value="Rossmann-like_a/b/a_fold"/>
</dbReference>
<dbReference type="GO" id="GO:0004818">
    <property type="term" value="F:glutamate-tRNA ligase activity"/>
    <property type="evidence" value="ECO:0007669"/>
    <property type="project" value="TreeGrafter"/>
</dbReference>
<dbReference type="InterPro" id="IPR049940">
    <property type="entry name" value="GluQ/Sye"/>
</dbReference>
<accession>A0A5C5WAC3</accession>
<dbReference type="NCBIfam" id="NF004315">
    <property type="entry name" value="PRK05710.1-4"/>
    <property type="match status" value="1"/>
</dbReference>
<evidence type="ECO:0000256" key="6">
    <source>
        <dbReference type="ARBA" id="ARBA00023146"/>
    </source>
</evidence>
<evidence type="ECO:0000256" key="8">
    <source>
        <dbReference type="RuleBase" id="RU363037"/>
    </source>
</evidence>
<evidence type="ECO:0000256" key="3">
    <source>
        <dbReference type="ARBA" id="ARBA00022741"/>
    </source>
</evidence>
<dbReference type="GO" id="GO:0006424">
    <property type="term" value="P:glutamyl-tRNA aminoacylation"/>
    <property type="evidence" value="ECO:0007669"/>
    <property type="project" value="InterPro"/>
</dbReference>
<feature type="binding site" evidence="7">
    <location>
        <position position="124"/>
    </location>
    <ligand>
        <name>Zn(2+)</name>
        <dbReference type="ChEBI" id="CHEBI:29105"/>
    </ligand>
</feature>
<dbReference type="PRINTS" id="PR00987">
    <property type="entry name" value="TRNASYNTHGLU"/>
</dbReference>
<feature type="short sequence motif" description="'KMSKS' region" evidence="7">
    <location>
        <begin position="242"/>
        <end position="246"/>
    </location>
</feature>
<feature type="domain" description="Glutamyl/glutaminyl-tRNA synthetase class Ib catalytic" evidence="9">
    <location>
        <begin position="2"/>
        <end position="269"/>
    </location>
</feature>
<feature type="binding site" evidence="7">
    <location>
        <position position="98"/>
    </location>
    <ligand>
        <name>Zn(2+)</name>
        <dbReference type="ChEBI" id="CHEBI:29105"/>
    </ligand>
</feature>
<evidence type="ECO:0000256" key="2">
    <source>
        <dbReference type="ARBA" id="ARBA00022723"/>
    </source>
</evidence>
<dbReference type="Proteomes" id="UP000318995">
    <property type="component" value="Unassembled WGS sequence"/>
</dbReference>
<feature type="binding site" evidence="7">
    <location>
        <position position="245"/>
    </location>
    <ligand>
        <name>ATP</name>
        <dbReference type="ChEBI" id="CHEBI:30616"/>
    </ligand>
</feature>
<feature type="binding site" evidence="7">
    <location>
        <position position="96"/>
    </location>
    <ligand>
        <name>Zn(2+)</name>
        <dbReference type="ChEBI" id="CHEBI:29105"/>
    </ligand>
</feature>
<keyword evidence="11" id="KW-1185">Reference proteome</keyword>
<feature type="binding site" evidence="7">
    <location>
        <position position="120"/>
    </location>
    <ligand>
        <name>Zn(2+)</name>
        <dbReference type="ChEBI" id="CHEBI:29105"/>
    </ligand>
</feature>
<evidence type="ECO:0000313" key="10">
    <source>
        <dbReference type="EMBL" id="TWT47620.1"/>
    </source>
</evidence>
<dbReference type="InterPro" id="IPR000924">
    <property type="entry name" value="Glu/Gln-tRNA-synth"/>
</dbReference>
<dbReference type="EMBL" id="SJPH01000002">
    <property type="protein sequence ID" value="TWT47620.1"/>
    <property type="molecule type" value="Genomic_DNA"/>
</dbReference>
<keyword evidence="4 7" id="KW-0862">Zinc</keyword>
<evidence type="ECO:0000256" key="5">
    <source>
        <dbReference type="ARBA" id="ARBA00022840"/>
    </source>
</evidence>
<protein>
    <recommendedName>
        <fullName evidence="7">Glutamyl-Q tRNA(Asp) synthetase</fullName>
        <shortName evidence="7">Glu-Q-RSs</shortName>
        <ecNumber evidence="7">6.1.1.-</ecNumber>
    </recommendedName>
</protein>
<dbReference type="HAMAP" id="MF_01428">
    <property type="entry name" value="Glu_Q_tRNA_synth"/>
    <property type="match status" value="1"/>
</dbReference>
<evidence type="ECO:0000256" key="7">
    <source>
        <dbReference type="HAMAP-Rule" id="MF_01428"/>
    </source>
</evidence>
<keyword evidence="6 7" id="KW-0030">Aminoacyl-tRNA synthetase</keyword>
<dbReference type="Gene3D" id="3.40.50.620">
    <property type="entry name" value="HUPs"/>
    <property type="match status" value="1"/>
</dbReference>
<dbReference type="GO" id="GO:0008270">
    <property type="term" value="F:zinc ion binding"/>
    <property type="evidence" value="ECO:0007669"/>
    <property type="project" value="UniProtKB-UniRule"/>
</dbReference>
<organism evidence="10 11">
    <name type="scientific">Botrimarina hoheduenensis</name>
    <dbReference type="NCBI Taxonomy" id="2528000"/>
    <lineage>
        <taxon>Bacteria</taxon>
        <taxon>Pseudomonadati</taxon>
        <taxon>Planctomycetota</taxon>
        <taxon>Planctomycetia</taxon>
        <taxon>Pirellulales</taxon>
        <taxon>Lacipirellulaceae</taxon>
        <taxon>Botrimarina</taxon>
    </lineage>
</organism>
<dbReference type="SUPFAM" id="SSF52374">
    <property type="entry name" value="Nucleotidylyl transferase"/>
    <property type="match status" value="1"/>
</dbReference>
<dbReference type="InterPro" id="IPR001412">
    <property type="entry name" value="aa-tRNA-synth_I_CS"/>
</dbReference>
<evidence type="ECO:0000256" key="4">
    <source>
        <dbReference type="ARBA" id="ARBA00022833"/>
    </source>
</evidence>
<feature type="short sequence motif" description="'HIGH' region" evidence="7">
    <location>
        <begin position="7"/>
        <end position="17"/>
    </location>
</feature>
<dbReference type="OrthoDB" id="9807503at2"/>
<feature type="binding site" evidence="7">
    <location>
        <position position="203"/>
    </location>
    <ligand>
        <name>L-glutamate</name>
        <dbReference type="ChEBI" id="CHEBI:29985"/>
    </ligand>
</feature>
<keyword evidence="8" id="KW-0648">Protein biosynthesis</keyword>
<dbReference type="PANTHER" id="PTHR43311">
    <property type="entry name" value="GLUTAMATE--TRNA LIGASE"/>
    <property type="match status" value="1"/>
</dbReference>
<reference evidence="10 11" key="1">
    <citation type="submission" date="2019-02" db="EMBL/GenBank/DDBJ databases">
        <title>Deep-cultivation of Planctomycetes and their phenomic and genomic characterization uncovers novel biology.</title>
        <authorList>
            <person name="Wiegand S."/>
            <person name="Jogler M."/>
            <person name="Boedeker C."/>
            <person name="Pinto D."/>
            <person name="Vollmers J."/>
            <person name="Rivas-Marin E."/>
            <person name="Kohn T."/>
            <person name="Peeters S.H."/>
            <person name="Heuer A."/>
            <person name="Rast P."/>
            <person name="Oberbeckmann S."/>
            <person name="Bunk B."/>
            <person name="Jeske O."/>
            <person name="Meyerdierks A."/>
            <person name="Storesund J.E."/>
            <person name="Kallscheuer N."/>
            <person name="Luecker S."/>
            <person name="Lage O.M."/>
            <person name="Pohl T."/>
            <person name="Merkel B.J."/>
            <person name="Hornburger P."/>
            <person name="Mueller R.-W."/>
            <person name="Bruemmer F."/>
            <person name="Labrenz M."/>
            <person name="Spormann A.M."/>
            <person name="Op Den Camp H."/>
            <person name="Overmann J."/>
            <person name="Amann R."/>
            <person name="Jetten M.S.M."/>
            <person name="Mascher T."/>
            <person name="Medema M.H."/>
            <person name="Devos D.P."/>
            <person name="Kaster A.-K."/>
            <person name="Ovreas L."/>
            <person name="Rohde M."/>
            <person name="Galperin M.Y."/>
            <person name="Jogler C."/>
        </authorList>
    </citation>
    <scope>NUCLEOTIDE SEQUENCE [LARGE SCALE GENOMIC DNA]</scope>
    <source>
        <strain evidence="10 11">Pla111</strain>
    </source>
</reference>
<keyword evidence="5 7" id="KW-0067">ATP-binding</keyword>